<dbReference type="InterPro" id="IPR016024">
    <property type="entry name" value="ARM-type_fold"/>
</dbReference>
<evidence type="ECO:0000313" key="5">
    <source>
        <dbReference type="EMBL" id="KAH9419125.1"/>
    </source>
</evidence>
<protein>
    <submittedName>
        <fullName evidence="5">WD repeat-containing protein 7</fullName>
    </submittedName>
</protein>
<name>A0ABQ8J9R3_DERPT</name>
<evidence type="ECO:0000313" key="6">
    <source>
        <dbReference type="Proteomes" id="UP000887458"/>
    </source>
</evidence>
<reference evidence="5 6" key="2">
    <citation type="journal article" date="2022" name="Mol. Biol. Evol.">
        <title>Comparative Genomics Reveals Insights into the Divergent Evolution of Astigmatic Mites and Household Pest Adaptations.</title>
        <authorList>
            <person name="Xiong Q."/>
            <person name="Wan A.T."/>
            <person name="Liu X."/>
            <person name="Fung C.S."/>
            <person name="Xiao X."/>
            <person name="Malainual N."/>
            <person name="Hou J."/>
            <person name="Wang L."/>
            <person name="Wang M."/>
            <person name="Yang K.Y."/>
            <person name="Cui Y."/>
            <person name="Leung E.L."/>
            <person name="Nong W."/>
            <person name="Shin S.K."/>
            <person name="Au S.W."/>
            <person name="Jeong K.Y."/>
            <person name="Chew F.T."/>
            <person name="Hui J.H."/>
            <person name="Leung T.F."/>
            <person name="Tungtrongchitr A."/>
            <person name="Zhong N."/>
            <person name="Liu Z."/>
            <person name="Tsui S.K."/>
        </authorList>
    </citation>
    <scope>NUCLEOTIDE SEQUENCE [LARGE SCALE GENOMIC DNA]</scope>
    <source>
        <strain evidence="5">Derp</strain>
    </source>
</reference>
<feature type="repeat" description="WD" evidence="3">
    <location>
        <begin position="560"/>
        <end position="601"/>
    </location>
</feature>
<dbReference type="PANTHER" id="PTHR44099">
    <property type="entry name" value="RABCONNECTIN-3B, ISOFORM A"/>
    <property type="match status" value="1"/>
</dbReference>
<comment type="caution">
    <text evidence="5">The sequence shown here is derived from an EMBL/GenBank/DDBJ whole genome shotgun (WGS) entry which is preliminary data.</text>
</comment>
<feature type="region of interest" description="Disordered" evidence="4">
    <location>
        <begin position="789"/>
        <end position="818"/>
    </location>
</feature>
<dbReference type="PROSITE" id="PS50082">
    <property type="entry name" value="WD_REPEATS_2"/>
    <property type="match status" value="2"/>
</dbReference>
<dbReference type="Proteomes" id="UP000887458">
    <property type="component" value="Unassembled WGS sequence"/>
</dbReference>
<dbReference type="Gene3D" id="2.130.10.10">
    <property type="entry name" value="YVTN repeat-like/Quinoprotein amine dehydrogenase"/>
    <property type="match status" value="3"/>
</dbReference>
<dbReference type="SUPFAM" id="SSF48371">
    <property type="entry name" value="ARM repeat"/>
    <property type="match status" value="1"/>
</dbReference>
<sequence>MTVSNLSSQLIVPITLWGSKSPTHCVSTIIMTEDYHTIITGCNDGQICIWDYSYENDSLTPRSLLFGHSLAVLCLANGKQQNDIMHFVSSSESGEMSLWDLSDSRCIETVKHQYIHTNIQTYVMNDDEVRFFCNGYYSEIFIIDGLTLETLFTLNSKLNPDWISAIHVLRSPKTQDDVIIGLSIAGIMKVWTLSGHEKRSLEPIYENESKPIRCANATQLTCCVYNQRTLLIISPKYWQIYDVGDFAQLCMMKNNRGERWLGGQFLSTDRVIIWNDMGKSFLYKLPVNCVPGNSEFHNLNMTNQPILYATLMMKNNERLLCPPAIAFYNFSEKMNDESSDISKIVLCGDSHGRVSIWKLNDYLVDSLQDNIPEIEPNVSHSLTAAWKELKDLPCGVIDTLLKKIDDHPNSYKITASVYIPTLGRLVCGREDGSIIIVSGNQTIMLQLLLGRHLAYEDWPHHQVLCGHSGRVNTLLYPHHLEERYEAAHLVSGGVDFSVCLWDIFNGSLLHRFPVHAGEITQLFAPPKDCNPRVLNCVCSVASDHSVALLSLKERRCLMLASRHLFPITTIKWRASDDFLVVGCIDGSVYLWQMETGHLDRVLHGMSAEEVLNACDGASMNTVGDRFVNPAVHLFRGLRHRNLAAIRQAAVRGLHNISEHLQKQRQDIIDASIRSRTNPLLIQGLRTNPKDQESHILFFDVEALIVQLLSEEYDLLSPNTMESTGLTSNIEYKRFSELACSTESNKLSGLLAKMKDTAENAAQKIQAKAESVGFKNVSGDISVGFYRKNSSASTASGGDGSDQSRRSDPPNKLNNLYSSDDHMPMEIARLLLSLLYAWGLDSDLDKVCESKLGLLRPLRPVCFGMISKGGHMSLLLPTYLNHLAEKSKENDVLTTSKTSMASQQRTNQPLVRAKSVKIASALPVELQICEEMARQFTARFHWELSASITTNHLLSVISLANTFMIMANASFSSSKFESNRRRLIRKLSRQNSSTPGSGNTPIKEPSIVENENDIKVRQQQIHDAWQLIGALHCVMLPDLIKSPFLKRPLVDLLAKRWQDRCIEIRQAAQDLLLSELKSIGSKGRRLIVEKWSLYLPNYDDRLSDSHMSSNSVHNNITTNATSTVSHNIQAHYNAHATTPTTPSSDTYHHHMSNNANNHHQLHEYSDGEDGDDGDDDDDDDGDDIRTPAHSGTIKFSTSGSEGRRRQATAIVLMGVIGSVYGSEIESNKTTINTTNRLNPNDLQPPQQVRRRSIIDGFGGGGNYNLARKTSKALSYLLLAPPSNSLPYHTSLRRASIDLIGRGFVVWEPYLDVSKILLALLEFCCSTDTEQSMVPSLKFGLPLTPAADSARTARCALQMIAEARPAAFITTLAKEVTRYNTLQQQQQASLNIIPHQTVLYRSRPEILRNLELLIKEHEKGVYDLIIETTDIVLYSLDQNALKNKGLGEMFPALTRFQNVTYCLSSKRVAVGSKTGNLAIYELKTGKSQLIQAHNGLITCCAFSPDGKYLSSYCCTENKISFWLTQAVGLFGLGNAQTRCVKSLSCPPMSEPVRSLGPLKSAKLVWVSSKLVILLFADGKEHRFCI</sequence>
<dbReference type="InterPro" id="IPR001680">
    <property type="entry name" value="WD40_rpt"/>
</dbReference>
<dbReference type="InterPro" id="IPR036322">
    <property type="entry name" value="WD40_repeat_dom_sf"/>
</dbReference>
<organism evidence="5 6">
    <name type="scientific">Dermatophagoides pteronyssinus</name>
    <name type="common">European house dust mite</name>
    <dbReference type="NCBI Taxonomy" id="6956"/>
    <lineage>
        <taxon>Eukaryota</taxon>
        <taxon>Metazoa</taxon>
        <taxon>Ecdysozoa</taxon>
        <taxon>Arthropoda</taxon>
        <taxon>Chelicerata</taxon>
        <taxon>Arachnida</taxon>
        <taxon>Acari</taxon>
        <taxon>Acariformes</taxon>
        <taxon>Sarcoptiformes</taxon>
        <taxon>Astigmata</taxon>
        <taxon>Psoroptidia</taxon>
        <taxon>Analgoidea</taxon>
        <taxon>Pyroglyphidae</taxon>
        <taxon>Dermatophagoidinae</taxon>
        <taxon>Dermatophagoides</taxon>
    </lineage>
</organism>
<dbReference type="EMBL" id="NJHN03000060">
    <property type="protein sequence ID" value="KAH9419125.1"/>
    <property type="molecule type" value="Genomic_DNA"/>
</dbReference>
<proteinExistence type="predicted"/>
<accession>A0ABQ8J9R3</accession>
<keyword evidence="6" id="KW-1185">Reference proteome</keyword>
<feature type="compositionally biased region" description="Polar residues" evidence="4">
    <location>
        <begin position="1134"/>
        <end position="1144"/>
    </location>
</feature>
<dbReference type="InterPro" id="IPR049916">
    <property type="entry name" value="WDR72-like"/>
</dbReference>
<evidence type="ECO:0000256" key="4">
    <source>
        <dbReference type="SAM" id="MobiDB-lite"/>
    </source>
</evidence>
<dbReference type="InterPro" id="IPR019775">
    <property type="entry name" value="WD40_repeat_CS"/>
</dbReference>
<feature type="repeat" description="WD" evidence="3">
    <location>
        <begin position="464"/>
        <end position="511"/>
    </location>
</feature>
<dbReference type="PROSITE" id="PS00678">
    <property type="entry name" value="WD_REPEATS_1"/>
    <property type="match status" value="1"/>
</dbReference>
<keyword evidence="1 3" id="KW-0853">WD repeat</keyword>
<keyword evidence="2" id="KW-0677">Repeat</keyword>
<gene>
    <name evidence="5" type="primary">WDR7</name>
    <name evidence="5" type="ORF">DERP_005629</name>
</gene>
<evidence type="ECO:0000256" key="3">
    <source>
        <dbReference type="PROSITE-ProRule" id="PRU00221"/>
    </source>
</evidence>
<dbReference type="SUPFAM" id="SSF50978">
    <property type="entry name" value="WD40 repeat-like"/>
    <property type="match status" value="3"/>
</dbReference>
<feature type="compositionally biased region" description="Acidic residues" evidence="4">
    <location>
        <begin position="1165"/>
        <end position="1181"/>
    </location>
</feature>
<dbReference type="SMART" id="SM00320">
    <property type="entry name" value="WD40"/>
    <property type="match status" value="7"/>
</dbReference>
<dbReference type="InterPro" id="IPR015943">
    <property type="entry name" value="WD40/YVTN_repeat-like_dom_sf"/>
</dbReference>
<dbReference type="PROSITE" id="PS50294">
    <property type="entry name" value="WD_REPEATS_REGION"/>
    <property type="match status" value="1"/>
</dbReference>
<evidence type="ECO:0000256" key="1">
    <source>
        <dbReference type="ARBA" id="ARBA00022574"/>
    </source>
</evidence>
<evidence type="ECO:0000256" key="2">
    <source>
        <dbReference type="ARBA" id="ARBA00022737"/>
    </source>
</evidence>
<dbReference type="PANTHER" id="PTHR44099:SF4">
    <property type="entry name" value="RABCONNECTIN-3B, ISOFORM A"/>
    <property type="match status" value="1"/>
</dbReference>
<dbReference type="Pfam" id="PF00400">
    <property type="entry name" value="WD40"/>
    <property type="match status" value="4"/>
</dbReference>
<reference evidence="5 6" key="1">
    <citation type="journal article" date="2018" name="J. Allergy Clin. Immunol.">
        <title>High-quality assembly of Dermatophagoides pteronyssinus genome and transcriptome reveals a wide range of novel allergens.</title>
        <authorList>
            <person name="Liu X.Y."/>
            <person name="Yang K.Y."/>
            <person name="Wang M.Q."/>
            <person name="Kwok J.S."/>
            <person name="Zeng X."/>
            <person name="Yang Z."/>
            <person name="Xiao X.J."/>
            <person name="Lau C.P."/>
            <person name="Li Y."/>
            <person name="Huang Z.M."/>
            <person name="Ba J.G."/>
            <person name="Yim A.K."/>
            <person name="Ouyang C.Y."/>
            <person name="Ngai S.M."/>
            <person name="Chan T.F."/>
            <person name="Leung E.L."/>
            <person name="Liu L."/>
            <person name="Liu Z.G."/>
            <person name="Tsui S.K."/>
        </authorList>
    </citation>
    <scope>NUCLEOTIDE SEQUENCE [LARGE SCALE GENOMIC DNA]</scope>
    <source>
        <strain evidence="5">Derp</strain>
    </source>
</reference>
<feature type="region of interest" description="Disordered" evidence="4">
    <location>
        <begin position="1134"/>
        <end position="1203"/>
    </location>
</feature>